<dbReference type="OrthoDB" id="1372046at2759"/>
<dbReference type="STRING" id="155417.A0A4Q4SZ58"/>
<sequence length="135" mass="15248">MDVTYLTVQEKVLTDYFDKFVAASKANQGRPMAFAPMFREINCTISCRTFFGDYISQDVVKNIAADYLVTAAVELVSVSLVDVHSVHQGLVREAEGQCCPCRLREMCGSLQGIHDDWGDAHIGRRHWVLRMMESK</sequence>
<dbReference type="EMBL" id="QJNU01000708">
    <property type="protein sequence ID" value="RYO88895.1"/>
    <property type="molecule type" value="Genomic_DNA"/>
</dbReference>
<proteinExistence type="predicted"/>
<organism evidence="1 2">
    <name type="scientific">Monosporascus ibericus</name>
    <dbReference type="NCBI Taxonomy" id="155417"/>
    <lineage>
        <taxon>Eukaryota</taxon>
        <taxon>Fungi</taxon>
        <taxon>Dikarya</taxon>
        <taxon>Ascomycota</taxon>
        <taxon>Pezizomycotina</taxon>
        <taxon>Sordariomycetes</taxon>
        <taxon>Xylariomycetidae</taxon>
        <taxon>Xylariales</taxon>
        <taxon>Xylariales incertae sedis</taxon>
        <taxon>Monosporascus</taxon>
    </lineage>
</organism>
<comment type="caution">
    <text evidence="1">The sequence shown here is derived from an EMBL/GenBank/DDBJ whole genome shotgun (WGS) entry which is preliminary data.</text>
</comment>
<name>A0A4Q4SZ58_9PEZI</name>
<gene>
    <name evidence="1" type="ORF">DL764_008663</name>
</gene>
<reference evidence="1 2" key="1">
    <citation type="submission" date="2018-06" db="EMBL/GenBank/DDBJ databases">
        <title>Complete Genomes of Monosporascus.</title>
        <authorList>
            <person name="Robinson A.J."/>
            <person name="Natvig D.O."/>
        </authorList>
    </citation>
    <scope>NUCLEOTIDE SEQUENCE [LARGE SCALE GENOMIC DNA]</scope>
    <source>
        <strain evidence="1 2">CBS 110550</strain>
    </source>
</reference>
<dbReference type="Proteomes" id="UP000293360">
    <property type="component" value="Unassembled WGS sequence"/>
</dbReference>
<keyword evidence="2" id="KW-1185">Reference proteome</keyword>
<dbReference type="AlphaFoldDB" id="A0A4Q4SZ58"/>
<evidence type="ECO:0000313" key="1">
    <source>
        <dbReference type="EMBL" id="RYO88895.1"/>
    </source>
</evidence>
<evidence type="ECO:0000313" key="2">
    <source>
        <dbReference type="Proteomes" id="UP000293360"/>
    </source>
</evidence>
<accession>A0A4Q4SZ58</accession>
<protein>
    <submittedName>
        <fullName evidence="1">Uncharacterized protein</fullName>
    </submittedName>
</protein>